<dbReference type="SUPFAM" id="SSF158446">
    <property type="entry name" value="IVS-encoded protein-like"/>
    <property type="match status" value="1"/>
</dbReference>
<dbReference type="CDD" id="cd16377">
    <property type="entry name" value="23S_rRNA_IVP_like"/>
    <property type="match status" value="1"/>
</dbReference>
<proteinExistence type="predicted"/>
<evidence type="ECO:0000313" key="2">
    <source>
        <dbReference type="Proteomes" id="UP001193081"/>
    </source>
</evidence>
<dbReference type="Gene3D" id="1.20.1440.60">
    <property type="entry name" value="23S rRNA-intervening sequence"/>
    <property type="match status" value="1"/>
</dbReference>
<comment type="caution">
    <text evidence="1">The sequence shown here is derived from an EMBL/GenBank/DDBJ whole genome shotgun (WGS) entry which is preliminary data.</text>
</comment>
<dbReference type="Pfam" id="PF05635">
    <property type="entry name" value="23S_rRNA_IVP"/>
    <property type="match status" value="1"/>
</dbReference>
<dbReference type="InterPro" id="IPR012657">
    <property type="entry name" value="23S_rRNA-intervening_sequence"/>
</dbReference>
<accession>A0ABS4DH82</accession>
<evidence type="ECO:0000313" key="1">
    <source>
        <dbReference type="EMBL" id="MBP1468780.1"/>
    </source>
</evidence>
<organism evidence="1 2">
    <name type="scientific">Candidatus Chloroploca mongolica</name>
    <dbReference type="NCBI Taxonomy" id="2528176"/>
    <lineage>
        <taxon>Bacteria</taxon>
        <taxon>Bacillati</taxon>
        <taxon>Chloroflexota</taxon>
        <taxon>Chloroflexia</taxon>
        <taxon>Chloroflexales</taxon>
        <taxon>Chloroflexineae</taxon>
        <taxon>Oscillochloridaceae</taxon>
        <taxon>Candidatus Chloroploca</taxon>
    </lineage>
</organism>
<protein>
    <submittedName>
        <fullName evidence="1">Four helix bundle protein</fullName>
    </submittedName>
</protein>
<keyword evidence="2" id="KW-1185">Reference proteome</keyword>
<name>A0ABS4DH82_9CHLR</name>
<dbReference type="EMBL" id="SIJK02000094">
    <property type="protein sequence ID" value="MBP1468780.1"/>
    <property type="molecule type" value="Genomic_DNA"/>
</dbReference>
<dbReference type="RefSeq" id="WP_135481876.1">
    <property type="nucleotide sequence ID" value="NZ_SIJK02000094.1"/>
</dbReference>
<dbReference type="PANTHER" id="PTHR38471:SF2">
    <property type="entry name" value="FOUR HELIX BUNDLE PROTEIN"/>
    <property type="match status" value="1"/>
</dbReference>
<reference evidence="1 2" key="1">
    <citation type="submission" date="2021-03" db="EMBL/GenBank/DDBJ databases">
        <authorList>
            <person name="Grouzdev D.S."/>
        </authorList>
    </citation>
    <scope>NUCLEOTIDE SEQUENCE [LARGE SCALE GENOMIC DNA]</scope>
    <source>
        <strain evidence="1 2">M50-1</strain>
    </source>
</reference>
<dbReference type="PANTHER" id="PTHR38471">
    <property type="entry name" value="FOUR HELIX BUNDLE PROTEIN"/>
    <property type="match status" value="1"/>
</dbReference>
<sequence>MTQSNFEKLHVYQLAVRLADTVWDMVGSWDQFAKDTIAKQIVRAADSIGANIAEGTGRGSFQDNRRFVKIARGSLFETKHWLNRAYQRKLVTAEQAAVLKPMIDELAPRLNAYLKSIGPPPGKEED</sequence>
<dbReference type="Proteomes" id="UP001193081">
    <property type="component" value="Unassembled WGS sequence"/>
</dbReference>
<dbReference type="NCBIfam" id="TIGR02436">
    <property type="entry name" value="four helix bundle protein"/>
    <property type="match status" value="1"/>
</dbReference>
<dbReference type="InterPro" id="IPR036583">
    <property type="entry name" value="23S_rRNA_IVS_sf"/>
</dbReference>
<gene>
    <name evidence="1" type="ORF">EYB53_023925</name>
</gene>